<reference evidence="2 3" key="1">
    <citation type="submission" date="2017-12" db="EMBL/GenBank/DDBJ databases">
        <title>Hemimetabolous genomes reveal molecular basis of termite eusociality.</title>
        <authorList>
            <person name="Harrison M.C."/>
            <person name="Jongepier E."/>
            <person name="Robertson H.M."/>
            <person name="Arning N."/>
            <person name="Bitard-Feildel T."/>
            <person name="Chao H."/>
            <person name="Childers C.P."/>
            <person name="Dinh H."/>
            <person name="Doddapaneni H."/>
            <person name="Dugan S."/>
            <person name="Gowin J."/>
            <person name="Greiner C."/>
            <person name="Han Y."/>
            <person name="Hu H."/>
            <person name="Hughes D.S.T."/>
            <person name="Huylmans A.-K."/>
            <person name="Kemena C."/>
            <person name="Kremer L.P.M."/>
            <person name="Lee S.L."/>
            <person name="Lopez-Ezquerra A."/>
            <person name="Mallet L."/>
            <person name="Monroy-Kuhn J.M."/>
            <person name="Moser A."/>
            <person name="Murali S.C."/>
            <person name="Muzny D.M."/>
            <person name="Otani S."/>
            <person name="Piulachs M.-D."/>
            <person name="Poelchau M."/>
            <person name="Qu J."/>
            <person name="Schaub F."/>
            <person name="Wada-Katsumata A."/>
            <person name="Worley K.C."/>
            <person name="Xie Q."/>
            <person name="Ylla G."/>
            <person name="Poulsen M."/>
            <person name="Gibbs R.A."/>
            <person name="Schal C."/>
            <person name="Richards S."/>
            <person name="Belles X."/>
            <person name="Korb J."/>
            <person name="Bornberg-Bauer E."/>
        </authorList>
    </citation>
    <scope>NUCLEOTIDE SEQUENCE [LARGE SCALE GENOMIC DNA]</scope>
    <source>
        <tissue evidence="2">Whole body</tissue>
    </source>
</reference>
<dbReference type="AlphaFoldDB" id="A0A2J7QTA2"/>
<evidence type="ECO:0000313" key="2">
    <source>
        <dbReference type="EMBL" id="PNF31822.1"/>
    </source>
</evidence>
<feature type="transmembrane region" description="Helical" evidence="1">
    <location>
        <begin position="20"/>
        <end position="39"/>
    </location>
</feature>
<keyword evidence="1" id="KW-0472">Membrane</keyword>
<keyword evidence="1" id="KW-0812">Transmembrane</keyword>
<dbReference type="InParanoid" id="A0A2J7QTA2"/>
<keyword evidence="1" id="KW-1133">Transmembrane helix</keyword>
<protein>
    <submittedName>
        <fullName evidence="2">Uncharacterized protein</fullName>
    </submittedName>
</protein>
<feature type="non-terminal residue" evidence="2">
    <location>
        <position position="1"/>
    </location>
</feature>
<dbReference type="EMBL" id="NEVH01011197">
    <property type="protein sequence ID" value="PNF31822.1"/>
    <property type="molecule type" value="Genomic_DNA"/>
</dbReference>
<sequence length="155" mass="17780">SHPISLRSILLLSNYLRLSLPSGLFPSGFTTNILYAFLFRVQVMKLLIMQFSPASCPSLFGSNILLNTFFSNTLSLCSSLKVRDQISHPYRTIFFPWHYSPSEPRPTSMNSVHFGFSRSYTYGRAPWVGDQLVARPLPVHKHRKTHTYKHQTSML</sequence>
<organism evidence="2 3">
    <name type="scientific">Cryptotermes secundus</name>
    <dbReference type="NCBI Taxonomy" id="105785"/>
    <lineage>
        <taxon>Eukaryota</taxon>
        <taxon>Metazoa</taxon>
        <taxon>Ecdysozoa</taxon>
        <taxon>Arthropoda</taxon>
        <taxon>Hexapoda</taxon>
        <taxon>Insecta</taxon>
        <taxon>Pterygota</taxon>
        <taxon>Neoptera</taxon>
        <taxon>Polyneoptera</taxon>
        <taxon>Dictyoptera</taxon>
        <taxon>Blattodea</taxon>
        <taxon>Blattoidea</taxon>
        <taxon>Termitoidae</taxon>
        <taxon>Kalotermitidae</taxon>
        <taxon>Cryptotermitinae</taxon>
        <taxon>Cryptotermes</taxon>
    </lineage>
</organism>
<proteinExistence type="predicted"/>
<gene>
    <name evidence="2" type="ORF">B7P43_G09339</name>
</gene>
<keyword evidence="3" id="KW-1185">Reference proteome</keyword>
<name>A0A2J7QTA2_9NEOP</name>
<evidence type="ECO:0000313" key="3">
    <source>
        <dbReference type="Proteomes" id="UP000235965"/>
    </source>
</evidence>
<evidence type="ECO:0000256" key="1">
    <source>
        <dbReference type="SAM" id="Phobius"/>
    </source>
</evidence>
<accession>A0A2J7QTA2</accession>
<comment type="caution">
    <text evidence="2">The sequence shown here is derived from an EMBL/GenBank/DDBJ whole genome shotgun (WGS) entry which is preliminary data.</text>
</comment>
<dbReference type="Proteomes" id="UP000235965">
    <property type="component" value="Unassembled WGS sequence"/>
</dbReference>